<evidence type="ECO:0000313" key="4">
    <source>
        <dbReference type="EMBL" id="KAJ3201402.1"/>
    </source>
</evidence>
<dbReference type="InterPro" id="IPR029044">
    <property type="entry name" value="Nucleotide-diphossugar_trans"/>
</dbReference>
<keyword evidence="2" id="KW-0808">Transferase</keyword>
<accession>A0AAD5TT74</accession>
<dbReference type="Proteomes" id="UP001211065">
    <property type="component" value="Unassembled WGS sequence"/>
</dbReference>
<dbReference type="EMBL" id="JADGJW010001733">
    <property type="protein sequence ID" value="KAJ3201402.1"/>
    <property type="molecule type" value="Genomic_DNA"/>
</dbReference>
<evidence type="ECO:0000256" key="2">
    <source>
        <dbReference type="ARBA" id="ARBA00022679"/>
    </source>
</evidence>
<dbReference type="SUPFAM" id="SSF53448">
    <property type="entry name" value="Nucleotide-diphospho-sugar transferases"/>
    <property type="match status" value="1"/>
</dbReference>
<keyword evidence="3" id="KW-0175">Coiled coil</keyword>
<dbReference type="PANTHER" id="PTHR32385:SF15">
    <property type="entry name" value="INOSITOL PHOSPHOCERAMIDE MANNOSYLTRANSFERASE 1"/>
    <property type="match status" value="1"/>
</dbReference>
<reference evidence="4" key="1">
    <citation type="submission" date="2020-05" db="EMBL/GenBank/DDBJ databases">
        <title>Phylogenomic resolution of chytrid fungi.</title>
        <authorList>
            <person name="Stajich J.E."/>
            <person name="Amses K."/>
            <person name="Simmons R."/>
            <person name="Seto K."/>
            <person name="Myers J."/>
            <person name="Bonds A."/>
            <person name="Quandt C.A."/>
            <person name="Barry K."/>
            <person name="Liu P."/>
            <person name="Grigoriev I."/>
            <person name="Longcore J.E."/>
            <person name="James T.Y."/>
        </authorList>
    </citation>
    <scope>NUCLEOTIDE SEQUENCE</scope>
    <source>
        <strain evidence="4">JEL0476</strain>
    </source>
</reference>
<protein>
    <recommendedName>
        <fullName evidence="6">Glycosyltransferase</fullName>
    </recommendedName>
</protein>
<dbReference type="GO" id="GO:0000030">
    <property type="term" value="F:mannosyltransferase activity"/>
    <property type="evidence" value="ECO:0007669"/>
    <property type="project" value="TreeGrafter"/>
</dbReference>
<dbReference type="GO" id="GO:0051999">
    <property type="term" value="P:mannosyl-inositol phosphorylceramide biosynthetic process"/>
    <property type="evidence" value="ECO:0007669"/>
    <property type="project" value="TreeGrafter"/>
</dbReference>
<evidence type="ECO:0000256" key="1">
    <source>
        <dbReference type="ARBA" id="ARBA00009003"/>
    </source>
</evidence>
<evidence type="ECO:0008006" key="6">
    <source>
        <dbReference type="Google" id="ProtNLM"/>
    </source>
</evidence>
<dbReference type="Pfam" id="PF04488">
    <property type="entry name" value="Gly_transf_sug"/>
    <property type="match status" value="1"/>
</dbReference>
<proteinExistence type="inferred from homology"/>
<dbReference type="AlphaFoldDB" id="A0AAD5TT74"/>
<dbReference type="InterPro" id="IPR007577">
    <property type="entry name" value="GlycoTrfase_DXD_sugar-bd_CS"/>
</dbReference>
<feature type="coiled-coil region" evidence="3">
    <location>
        <begin position="199"/>
        <end position="242"/>
    </location>
</feature>
<sequence length="556" mass="65244">SAEEIRILFLKGLQAKYISLFTEGYIEFEVKIALLEACFSGLESGNPNFRNCKKYPNSIKFSDQNLIKKEEKSMSLDVPKLHHRRNSCSHIKIDYASPQQNFPSKPSKSNVLSISFRVKKSLILIALLCLFSIFCVYKLNSSAEFFEMEIKIPVYKDKQLRKESMDETNENKILVEENTNKNNNVVNVDKKFKFDDTTNLQSEEKKIELKKKNNEEAEEEKVIKKKSELKKKSNQEEKVEEKDTTLNSLKFNEKTTVNDKLMIPGTNLVFETENDRAIYELEQWFKKRSYLKPKKEEEEIFKSVFRQQELSLKYIQENKKYINKVQRIPKIIHQIWISNEKNQKLPVFHQIEKCKLINPDFEFKLWTNDNIDELKFINKEYFQSWRSTSEISGAADVLRYDILYQFGGIYVDVDTICLRPFNELLNKEFFAGYEMLNNINSLDPTNKMIANGIIGSTKSYPLIGLMREIIKTRKVAGDTAWIEVGPAFLSRSVEYFKASKYSLNFNYEILNYTIFYPYHHSEANARLTDKGREVRLNSICMPTVWGNENDFDAKFD</sequence>
<gene>
    <name evidence="4" type="ORF">HK099_002261</name>
</gene>
<comment type="similarity">
    <text evidence="1">Belongs to the glycosyltransferase 32 family.</text>
</comment>
<name>A0AAD5TT74_9FUNG</name>
<dbReference type="GO" id="GO:0016020">
    <property type="term" value="C:membrane"/>
    <property type="evidence" value="ECO:0007669"/>
    <property type="project" value="GOC"/>
</dbReference>
<dbReference type="Gene3D" id="3.90.550.20">
    <property type="match status" value="1"/>
</dbReference>
<keyword evidence="5" id="KW-1185">Reference proteome</keyword>
<dbReference type="PANTHER" id="PTHR32385">
    <property type="entry name" value="MANNOSYL PHOSPHORYLINOSITOL CERAMIDE SYNTHASE"/>
    <property type="match status" value="1"/>
</dbReference>
<evidence type="ECO:0000313" key="5">
    <source>
        <dbReference type="Proteomes" id="UP001211065"/>
    </source>
</evidence>
<dbReference type="InterPro" id="IPR051706">
    <property type="entry name" value="Glycosyltransferase_domain"/>
</dbReference>
<comment type="caution">
    <text evidence="4">The sequence shown here is derived from an EMBL/GenBank/DDBJ whole genome shotgun (WGS) entry which is preliminary data.</text>
</comment>
<organism evidence="4 5">
    <name type="scientific">Clydaea vesicula</name>
    <dbReference type="NCBI Taxonomy" id="447962"/>
    <lineage>
        <taxon>Eukaryota</taxon>
        <taxon>Fungi</taxon>
        <taxon>Fungi incertae sedis</taxon>
        <taxon>Chytridiomycota</taxon>
        <taxon>Chytridiomycota incertae sedis</taxon>
        <taxon>Chytridiomycetes</taxon>
        <taxon>Lobulomycetales</taxon>
        <taxon>Lobulomycetaceae</taxon>
        <taxon>Clydaea</taxon>
    </lineage>
</organism>
<feature type="non-terminal residue" evidence="4">
    <location>
        <position position="1"/>
    </location>
</feature>
<evidence type="ECO:0000256" key="3">
    <source>
        <dbReference type="SAM" id="Coils"/>
    </source>
</evidence>